<name>A0A2W7QC14_9RHOB</name>
<dbReference type="STRING" id="121821.GCA_001870675_01958"/>
<dbReference type="InterPro" id="IPR021955">
    <property type="entry name" value="DUF3572"/>
</dbReference>
<accession>A0A2W7QC14</accession>
<protein>
    <submittedName>
        <fullName evidence="1">Uncharacterized protein DUF3572</fullName>
    </submittedName>
</protein>
<reference evidence="1 2" key="1">
    <citation type="submission" date="2018-06" db="EMBL/GenBank/DDBJ databases">
        <title>Genomic Encyclopedia of Archaeal and Bacterial Type Strains, Phase II (KMG-II): from individual species to whole genera.</title>
        <authorList>
            <person name="Goeker M."/>
        </authorList>
    </citation>
    <scope>NUCLEOTIDE SEQUENCE [LARGE SCALE GENOMIC DNA]</scope>
    <source>
        <strain evidence="1 2">DSM 13087</strain>
    </source>
</reference>
<dbReference type="Proteomes" id="UP000249364">
    <property type="component" value="Unassembled WGS sequence"/>
</dbReference>
<dbReference type="RefSeq" id="WP_071468669.1">
    <property type="nucleotide sequence ID" value="NZ_MEHT01000007.1"/>
</dbReference>
<comment type="caution">
    <text evidence="1">The sequence shown here is derived from an EMBL/GenBank/DDBJ whole genome shotgun (WGS) entry which is preliminary data.</text>
</comment>
<gene>
    <name evidence="1" type="ORF">LY56_01125</name>
</gene>
<evidence type="ECO:0000313" key="1">
    <source>
        <dbReference type="EMBL" id="PZX46154.1"/>
    </source>
</evidence>
<dbReference type="AlphaFoldDB" id="A0A2W7QC14"/>
<dbReference type="OrthoDB" id="7356934at2"/>
<dbReference type="EMBL" id="QKZQ01000004">
    <property type="protein sequence ID" value="PZX46154.1"/>
    <property type="molecule type" value="Genomic_DNA"/>
</dbReference>
<sequence>MNHTRAEEIALAALDWLCAQDTHLPVFLAASGADAQDLRAQLVAPTGPDESLLLAVLDFILMRDDTVVACCSAQDLGFDQLAIAQAVLSGAAQMHWT</sequence>
<organism evidence="1 2">
    <name type="scientific">Roseinatronobacter thiooxidans</name>
    <dbReference type="NCBI Taxonomy" id="121821"/>
    <lineage>
        <taxon>Bacteria</taxon>
        <taxon>Pseudomonadati</taxon>
        <taxon>Pseudomonadota</taxon>
        <taxon>Alphaproteobacteria</taxon>
        <taxon>Rhodobacterales</taxon>
        <taxon>Paracoccaceae</taxon>
        <taxon>Roseinatronobacter</taxon>
    </lineage>
</organism>
<proteinExistence type="predicted"/>
<evidence type="ECO:0000313" key="2">
    <source>
        <dbReference type="Proteomes" id="UP000249364"/>
    </source>
</evidence>
<keyword evidence="2" id="KW-1185">Reference proteome</keyword>
<dbReference type="Pfam" id="PF12096">
    <property type="entry name" value="DUF3572"/>
    <property type="match status" value="1"/>
</dbReference>